<dbReference type="GO" id="GO:0051082">
    <property type="term" value="F:unfolded protein binding"/>
    <property type="evidence" value="ECO:0007669"/>
    <property type="project" value="InterPro"/>
</dbReference>
<reference evidence="4" key="1">
    <citation type="submission" date="2018-09" db="EMBL/GenBank/DDBJ databases">
        <title>Complete genome sequence of thermophilic cyanobacteria strain Thermosynechococcus elongatus PKUAC-SCTE542.</title>
        <authorList>
            <person name="Liang Y."/>
            <person name="Tang J."/>
            <person name="Daroch M."/>
        </authorList>
    </citation>
    <scope>NUCLEOTIDE SEQUENCE [LARGE SCALE GENOMIC DNA]</scope>
    <source>
        <strain evidence="4">E542</strain>
    </source>
</reference>
<dbReference type="PANTHER" id="PTHR43096:SF52">
    <property type="entry name" value="DNAJ HOMOLOG 1, MITOCHONDRIAL-RELATED"/>
    <property type="match status" value="1"/>
</dbReference>
<dbReference type="PRINTS" id="PR00625">
    <property type="entry name" value="JDOMAIN"/>
</dbReference>
<dbReference type="PROSITE" id="PS00636">
    <property type="entry name" value="DNAJ_1"/>
    <property type="match status" value="1"/>
</dbReference>
<evidence type="ECO:0000256" key="1">
    <source>
        <dbReference type="ARBA" id="ARBA00023186"/>
    </source>
</evidence>
<dbReference type="KEGG" id="tsq:D3A95_02555"/>
<evidence type="ECO:0000313" key="4">
    <source>
        <dbReference type="Proteomes" id="UP000261812"/>
    </source>
</evidence>
<dbReference type="Pfam" id="PF01556">
    <property type="entry name" value="DnaJ_C"/>
    <property type="match status" value="1"/>
</dbReference>
<evidence type="ECO:0000259" key="2">
    <source>
        <dbReference type="PROSITE" id="PS50076"/>
    </source>
</evidence>
<dbReference type="PANTHER" id="PTHR43096">
    <property type="entry name" value="DNAJ HOMOLOG 1, MITOCHONDRIAL-RELATED"/>
    <property type="match status" value="1"/>
</dbReference>
<evidence type="ECO:0000313" key="3">
    <source>
        <dbReference type="EMBL" id="QLL29767.1"/>
    </source>
</evidence>
<proteinExistence type="predicted"/>
<feature type="domain" description="J" evidence="2">
    <location>
        <begin position="8"/>
        <end position="73"/>
    </location>
</feature>
<dbReference type="Pfam" id="PF00226">
    <property type="entry name" value="DnaJ"/>
    <property type="match status" value="1"/>
</dbReference>
<dbReference type="RefSeq" id="WP_181496094.1">
    <property type="nucleotide sequence ID" value="NZ_CP032152.1"/>
</dbReference>
<name>A0A7D6ES46_9CYAN</name>
<dbReference type="GO" id="GO:0005737">
    <property type="term" value="C:cytoplasm"/>
    <property type="evidence" value="ECO:0007669"/>
    <property type="project" value="TreeGrafter"/>
</dbReference>
<dbReference type="CDD" id="cd06257">
    <property type="entry name" value="DnaJ"/>
    <property type="match status" value="1"/>
</dbReference>
<dbReference type="Proteomes" id="UP000261812">
    <property type="component" value="Chromosome"/>
</dbReference>
<dbReference type="SMART" id="SM00271">
    <property type="entry name" value="DnaJ"/>
    <property type="match status" value="1"/>
</dbReference>
<dbReference type="SUPFAM" id="SSF49493">
    <property type="entry name" value="HSP40/DnaJ peptide-binding domain"/>
    <property type="match status" value="2"/>
</dbReference>
<dbReference type="FunFam" id="1.10.287.110:FF:000034">
    <property type="entry name" value="Chaperone protein DnaJ"/>
    <property type="match status" value="1"/>
</dbReference>
<dbReference type="PROSITE" id="PS50076">
    <property type="entry name" value="DNAJ_2"/>
    <property type="match status" value="1"/>
</dbReference>
<dbReference type="Gene3D" id="2.60.260.20">
    <property type="entry name" value="Urease metallochaperone UreE, N-terminal domain"/>
    <property type="match status" value="2"/>
</dbReference>
<keyword evidence="4" id="KW-1185">Reference proteome</keyword>
<gene>
    <name evidence="3" type="ORF">D3A95_02555</name>
</gene>
<dbReference type="CDD" id="cd10747">
    <property type="entry name" value="DnaJ_C"/>
    <property type="match status" value="1"/>
</dbReference>
<dbReference type="AlphaFoldDB" id="A0A7D6ES46"/>
<dbReference type="InterPro" id="IPR001623">
    <property type="entry name" value="DnaJ_domain"/>
</dbReference>
<dbReference type="GO" id="GO:0042026">
    <property type="term" value="P:protein refolding"/>
    <property type="evidence" value="ECO:0007669"/>
    <property type="project" value="TreeGrafter"/>
</dbReference>
<dbReference type="InterPro" id="IPR002939">
    <property type="entry name" value="DnaJ_C"/>
</dbReference>
<dbReference type="EMBL" id="CP032152">
    <property type="protein sequence ID" value="QLL29767.1"/>
    <property type="molecule type" value="Genomic_DNA"/>
</dbReference>
<dbReference type="InterPro" id="IPR018253">
    <property type="entry name" value="DnaJ_domain_CS"/>
</dbReference>
<sequence length="313" mass="34537">MARTDFKDYYQILGVSKNATDAEIRQAFRRLARKYHPDLNPGDKEAEARFKEINEAHEVLSDPEKRRKYDQFGQYWQQASAAGAGGFNVNVGDFGADFSQFANFEDFINELLGRFATGTTTGRTRSWSSVGFDTAGFGGTDVEAEVQISFQEAFQGCQKSFAIGNEQVTVRIPAGIKPGTKLRLRGKGQYNPYTQQRGDVYLTVQVAPHPLFRFEDDQLVIDLPITPDEAALGAQVTVPTPSGNVVVNVPAGTRSGQSLRLRGKGWPSSGGSAGDLLAKVQIVPPKSLSAQEKELYEKLRSLRTFNPRSHWPV</sequence>
<dbReference type="SUPFAM" id="SSF46565">
    <property type="entry name" value="Chaperone J-domain"/>
    <property type="match status" value="1"/>
</dbReference>
<dbReference type="InterPro" id="IPR036869">
    <property type="entry name" value="J_dom_sf"/>
</dbReference>
<protein>
    <submittedName>
        <fullName evidence="3">J domain-containing protein</fullName>
    </submittedName>
</protein>
<keyword evidence="1" id="KW-0143">Chaperone</keyword>
<dbReference type="InterPro" id="IPR008971">
    <property type="entry name" value="HSP40/DnaJ_pept-bd"/>
</dbReference>
<dbReference type="FunFam" id="2.60.260.20:FF:000013">
    <property type="entry name" value="DnaJ subfamily B member 11"/>
    <property type="match status" value="1"/>
</dbReference>
<organism evidence="3 4">
    <name type="scientific">Thermosynechococcus sichuanensis E542</name>
    <dbReference type="NCBI Taxonomy" id="2016101"/>
    <lineage>
        <taxon>Bacteria</taxon>
        <taxon>Bacillati</taxon>
        <taxon>Cyanobacteriota</taxon>
        <taxon>Cyanophyceae</taxon>
        <taxon>Acaryochloridales</taxon>
        <taxon>Thermosynechococcaceae</taxon>
        <taxon>Thermosynechococcus</taxon>
        <taxon>Thermosynechococcus sichuanensis</taxon>
    </lineage>
</organism>
<accession>A0A7D6ES46</accession>
<dbReference type="Gene3D" id="1.10.287.110">
    <property type="entry name" value="DnaJ domain"/>
    <property type="match status" value="1"/>
</dbReference>